<proteinExistence type="predicted"/>
<sequence length="464" mass="50958">MKKLFYLVLGLLISSSAIVSCSREDNNTQEVIKDFNVDTSTVNLNLDETQIIKISGNGDYKINQSDESMNIVETKLIKDELHLKGISVGSTSIKITDKKANTTISIKVEVTGKEFSITPNEVTININKSATVKISGNGIYEIGTSNIATLELSEDKQTLKITGHTQGLENITILDKRGNQSLNLNIKVNVPSSSPDYKLSDDGRVLLQWTNSQTTEIDFNAVDALKFVTEIGEDAFNLHENLTKIVFSENLTKIGNSAFNGCTKLNTVTLPNSLQTIGNRAFRRCYGLNSITIPAGVTSIGDSAFFQCNNLKNISLGNNITHIGLMAFYGNTSLENIVLPDNLNDVDSSTFEDCSSLNSVVLPKNLKRISAKAFKGCSNLTTITIPASVEEIFFETFMNCTQLKTVHCERAYPPIMVTKSATQKNHSFDGTALENIYIPAGSLGRYKNVDGWKEYANKLVEKKN</sequence>
<dbReference type="Gene3D" id="3.40.50.12480">
    <property type="match status" value="1"/>
</dbReference>
<protein>
    <submittedName>
        <fullName evidence="1">Leucine-rich repeat protein</fullName>
    </submittedName>
</protein>
<dbReference type="OrthoDB" id="1824882at2"/>
<accession>A0A6P1QSM3</accession>
<keyword evidence="2" id="KW-1185">Reference proteome</keyword>
<gene>
    <name evidence="1" type="ORF">DBX24_00455</name>
</gene>
<evidence type="ECO:0000313" key="2">
    <source>
        <dbReference type="Proteomes" id="UP000464318"/>
    </source>
</evidence>
<dbReference type="InterPro" id="IPR053139">
    <property type="entry name" value="Surface_bspA-like"/>
</dbReference>
<dbReference type="PROSITE" id="PS51257">
    <property type="entry name" value="PROKAR_LIPOPROTEIN"/>
    <property type="match status" value="1"/>
</dbReference>
<dbReference type="PANTHER" id="PTHR45661">
    <property type="entry name" value="SURFACE ANTIGEN"/>
    <property type="match status" value="1"/>
</dbReference>
<dbReference type="InterPro" id="IPR026906">
    <property type="entry name" value="LRR_5"/>
</dbReference>
<dbReference type="KEGG" id="bcad:DBX24_00455"/>
<reference evidence="1 2" key="1">
    <citation type="submission" date="2018-04" db="EMBL/GenBank/DDBJ databases">
        <title>Characteristic and Complete Genome Sequencing of A Novel Member of Infective Endocarditis Causative Bacteria: Bergeyella cardium QL-PH.</title>
        <authorList>
            <person name="Pan H."/>
            <person name="Sun E."/>
            <person name="Zhang Y."/>
        </authorList>
    </citation>
    <scope>NUCLEOTIDE SEQUENCE [LARGE SCALE GENOMIC DNA]</scope>
    <source>
        <strain evidence="1 2">HPQL</strain>
    </source>
</reference>
<organism evidence="1 2">
    <name type="scientific">Bergeyella cardium</name>
    <dbReference type="NCBI Taxonomy" id="1585976"/>
    <lineage>
        <taxon>Bacteria</taxon>
        <taxon>Pseudomonadati</taxon>
        <taxon>Bacteroidota</taxon>
        <taxon>Flavobacteriia</taxon>
        <taxon>Flavobacteriales</taxon>
        <taxon>Weeksellaceae</taxon>
        <taxon>Bergeyella</taxon>
    </lineage>
</organism>
<name>A0A6P1QSM3_9FLAO</name>
<dbReference type="SUPFAM" id="SSF52058">
    <property type="entry name" value="L domain-like"/>
    <property type="match status" value="1"/>
</dbReference>
<dbReference type="EMBL" id="CP029149">
    <property type="protein sequence ID" value="QHN64468.1"/>
    <property type="molecule type" value="Genomic_DNA"/>
</dbReference>
<dbReference type="Proteomes" id="UP000464318">
    <property type="component" value="Chromosome"/>
</dbReference>
<dbReference type="PANTHER" id="PTHR45661:SF3">
    <property type="entry name" value="IG-LIKE DOMAIN-CONTAINING PROTEIN"/>
    <property type="match status" value="1"/>
</dbReference>
<dbReference type="RefSeq" id="WP_160223623.1">
    <property type="nucleotide sequence ID" value="NZ_CP029149.1"/>
</dbReference>
<dbReference type="Pfam" id="PF13306">
    <property type="entry name" value="LRR_5"/>
    <property type="match status" value="1"/>
</dbReference>
<dbReference type="AlphaFoldDB" id="A0A6P1QSM3"/>
<dbReference type="InterPro" id="IPR032675">
    <property type="entry name" value="LRR_dom_sf"/>
</dbReference>
<evidence type="ECO:0000313" key="1">
    <source>
        <dbReference type="EMBL" id="QHN64468.1"/>
    </source>
</evidence>
<dbReference type="Gene3D" id="3.80.10.10">
    <property type="entry name" value="Ribonuclease Inhibitor"/>
    <property type="match status" value="1"/>
</dbReference>